<proteinExistence type="predicted"/>
<sequence>MTSSPRSRPEAVDAAVPPAYLAEVVGAACDVALVIAADGRVLSVVPGRTGLPDPGLADLVGHPLTGALTPESAARLDDARARIAAGEDLCRAVELDHRTSTGRVAPVGYSFVPHGFDGALLMLGRDLGAITECRTQLVQAQLALEQVYEARRDVATRYRVLLSGIAEPVVFVTAADGRIADLNDPAAALLAATRESLGRPLASAFATEAGDFSDRLARAAAGEGPLLLSTARDGRELRLSAEVFRAAGARHYLCRLEGAGDRTGAADGIAADLSALYARSTDAILFAGLDGTIVTCNDSFLDLIEATQISDVAGRCLSDYLGRGQVDLKVLVENARGLGQMRLYATRLVTRLGGETAVEMSVCHLDDRTAPSLAFVIRDASRAEGVRSSKPTGTPEDASSVIALVGSATLKEIVSETTDAVEKMCIETAVHLTRNNRVAAAEMLGLSRQSLYVKLRKFGLLDREGPGET</sequence>
<evidence type="ECO:0000313" key="2">
    <source>
        <dbReference type="EMBL" id="SFD69706.1"/>
    </source>
</evidence>
<dbReference type="Gene3D" id="3.30.450.20">
    <property type="entry name" value="PAS domain"/>
    <property type="match status" value="3"/>
</dbReference>
<dbReference type="Pfam" id="PF13426">
    <property type="entry name" value="PAS_9"/>
    <property type="match status" value="1"/>
</dbReference>
<dbReference type="InterPro" id="IPR000014">
    <property type="entry name" value="PAS"/>
</dbReference>
<dbReference type="Pfam" id="PF02954">
    <property type="entry name" value="HTH_8"/>
    <property type="match status" value="1"/>
</dbReference>
<dbReference type="PRINTS" id="PR01590">
    <property type="entry name" value="HTHFIS"/>
</dbReference>
<reference evidence="2 3" key="1">
    <citation type="submission" date="2016-10" db="EMBL/GenBank/DDBJ databases">
        <authorList>
            <person name="Varghese N."/>
            <person name="Submissions S."/>
        </authorList>
    </citation>
    <scope>NUCLEOTIDE SEQUENCE [LARGE SCALE GENOMIC DNA]</scope>
    <source>
        <strain evidence="3">YIM D21,KCTC 23444,ACCC 10710</strain>
    </source>
</reference>
<dbReference type="EMBL" id="FOMS01000002">
    <property type="protein sequence ID" value="SFD69706.1"/>
    <property type="molecule type" value="Genomic_DNA"/>
</dbReference>
<name>A0A1I1UFT4_9RHOB</name>
<dbReference type="RefSeq" id="WP_188129599.1">
    <property type="nucleotide sequence ID" value="NZ_FOMS01000002.1"/>
</dbReference>
<accession>A0A1I1UFT4</accession>
<dbReference type="InterPro" id="IPR011785">
    <property type="entry name" value="Tscrpt_reg_PpsR-CrtJ"/>
</dbReference>
<protein>
    <submittedName>
        <fullName evidence="2">Transcriptional regulator PpsR</fullName>
    </submittedName>
</protein>
<dbReference type="NCBIfam" id="TIGR02040">
    <property type="entry name" value="PpsR-CrtJ"/>
    <property type="match status" value="1"/>
</dbReference>
<dbReference type="Proteomes" id="UP000325289">
    <property type="component" value="Unassembled WGS sequence"/>
</dbReference>
<dbReference type="InterPro" id="IPR035965">
    <property type="entry name" value="PAS-like_dom_sf"/>
</dbReference>
<dbReference type="Gene3D" id="1.10.10.60">
    <property type="entry name" value="Homeodomain-like"/>
    <property type="match status" value="1"/>
</dbReference>
<dbReference type="SUPFAM" id="SSF55785">
    <property type="entry name" value="PYP-like sensor domain (PAS domain)"/>
    <property type="match status" value="2"/>
</dbReference>
<organism evidence="2 3">
    <name type="scientific">Roseivivax sediminis</name>
    <dbReference type="NCBI Taxonomy" id="936889"/>
    <lineage>
        <taxon>Bacteria</taxon>
        <taxon>Pseudomonadati</taxon>
        <taxon>Pseudomonadota</taxon>
        <taxon>Alphaproteobacteria</taxon>
        <taxon>Rhodobacterales</taxon>
        <taxon>Roseobacteraceae</taxon>
        <taxon>Roseivivax</taxon>
    </lineage>
</organism>
<dbReference type="InterPro" id="IPR009057">
    <property type="entry name" value="Homeodomain-like_sf"/>
</dbReference>
<dbReference type="AlphaFoldDB" id="A0A1I1UFT4"/>
<feature type="domain" description="PAS" evidence="1">
    <location>
        <begin position="156"/>
        <end position="221"/>
    </location>
</feature>
<evidence type="ECO:0000313" key="3">
    <source>
        <dbReference type="Proteomes" id="UP000325289"/>
    </source>
</evidence>
<keyword evidence="3" id="KW-1185">Reference proteome</keyword>
<dbReference type="GO" id="GO:0043565">
    <property type="term" value="F:sequence-specific DNA binding"/>
    <property type="evidence" value="ECO:0007669"/>
    <property type="project" value="InterPro"/>
</dbReference>
<feature type="domain" description="PAS" evidence="1">
    <location>
        <begin position="271"/>
        <end position="337"/>
    </location>
</feature>
<gene>
    <name evidence="2" type="ORF">SAMN04515678_102332</name>
</gene>
<evidence type="ECO:0000259" key="1">
    <source>
        <dbReference type="SMART" id="SM00091"/>
    </source>
</evidence>
<dbReference type="SUPFAM" id="SSF46689">
    <property type="entry name" value="Homeodomain-like"/>
    <property type="match status" value="1"/>
</dbReference>
<dbReference type="InterPro" id="IPR002197">
    <property type="entry name" value="HTH_Fis"/>
</dbReference>
<dbReference type="SMART" id="SM00091">
    <property type="entry name" value="PAS"/>
    <property type="match status" value="2"/>
</dbReference>